<dbReference type="EMBL" id="FWZX01000010">
    <property type="protein sequence ID" value="SMF30442.1"/>
    <property type="molecule type" value="Genomic_DNA"/>
</dbReference>
<protein>
    <submittedName>
        <fullName evidence="1">Uncharacterized protein</fullName>
    </submittedName>
</protein>
<sequence length="138" mass="15030">MTGGGRGPVLLYDQLTPGQAFEPRVYRLDEALAAWRRAMPAPAANGAHDEAAVPRGCLVAVMMRGYIEAVTPRPPGNIHAGLLLRWHRTARPGEDATVALRCLDKWQRKGRLWLRFGAGLSTGAGPVLDSEMEFVWAA</sequence>
<keyword evidence="2" id="KW-1185">Reference proteome</keyword>
<dbReference type="STRING" id="560819.SAMN05428998_110110"/>
<dbReference type="Proteomes" id="UP000192917">
    <property type="component" value="Unassembled WGS sequence"/>
</dbReference>
<evidence type="ECO:0000313" key="1">
    <source>
        <dbReference type="EMBL" id="SMF30442.1"/>
    </source>
</evidence>
<reference evidence="1 2" key="1">
    <citation type="submission" date="2017-04" db="EMBL/GenBank/DDBJ databases">
        <authorList>
            <person name="Afonso C.L."/>
            <person name="Miller P.J."/>
            <person name="Scott M.A."/>
            <person name="Spackman E."/>
            <person name="Goraichik I."/>
            <person name="Dimitrov K.M."/>
            <person name="Suarez D.L."/>
            <person name="Swayne D.E."/>
        </authorList>
    </citation>
    <scope>NUCLEOTIDE SEQUENCE [LARGE SCALE GENOMIC DNA]</scope>
    <source>
        <strain evidence="1 2">USBA 355</strain>
    </source>
</reference>
<gene>
    <name evidence="1" type="ORF">SAMN05428998_110110</name>
</gene>
<name>A0A1Y6BVU1_9PROT</name>
<evidence type="ECO:0000313" key="2">
    <source>
        <dbReference type="Proteomes" id="UP000192917"/>
    </source>
</evidence>
<dbReference type="RefSeq" id="WP_085123328.1">
    <property type="nucleotide sequence ID" value="NZ_FWZX01000010.1"/>
</dbReference>
<dbReference type="SUPFAM" id="SSF54637">
    <property type="entry name" value="Thioesterase/thiol ester dehydrase-isomerase"/>
    <property type="match status" value="1"/>
</dbReference>
<organism evidence="1 2">
    <name type="scientific">Tistlia consotensis USBA 355</name>
    <dbReference type="NCBI Taxonomy" id="560819"/>
    <lineage>
        <taxon>Bacteria</taxon>
        <taxon>Pseudomonadati</taxon>
        <taxon>Pseudomonadota</taxon>
        <taxon>Alphaproteobacteria</taxon>
        <taxon>Rhodospirillales</taxon>
        <taxon>Rhodovibrionaceae</taxon>
        <taxon>Tistlia</taxon>
    </lineage>
</organism>
<dbReference type="InterPro" id="IPR029069">
    <property type="entry name" value="HotDog_dom_sf"/>
</dbReference>
<dbReference type="AlphaFoldDB" id="A0A1Y6BVU1"/>
<accession>A0A1Y6BVU1</accession>
<dbReference type="Gene3D" id="3.10.129.10">
    <property type="entry name" value="Hotdog Thioesterase"/>
    <property type="match status" value="1"/>
</dbReference>
<proteinExistence type="predicted"/>